<evidence type="ECO:0000313" key="1">
    <source>
        <dbReference type="EMBL" id="KAI8012818.1"/>
    </source>
</evidence>
<dbReference type="EMBL" id="CM045761">
    <property type="protein sequence ID" value="KAI8012818.1"/>
    <property type="molecule type" value="Genomic_DNA"/>
</dbReference>
<dbReference type="Proteomes" id="UP001060215">
    <property type="component" value="Chromosome 4"/>
</dbReference>
<keyword evidence="1" id="KW-0436">Ligase</keyword>
<comment type="caution">
    <text evidence="1">The sequence shown here is derived from an EMBL/GenBank/DDBJ whole genome shotgun (WGS) entry which is preliminary data.</text>
</comment>
<name>A0ACC0HIX3_9ERIC</name>
<organism evidence="1 2">
    <name type="scientific">Camellia lanceoleosa</name>
    <dbReference type="NCBI Taxonomy" id="1840588"/>
    <lineage>
        <taxon>Eukaryota</taxon>
        <taxon>Viridiplantae</taxon>
        <taxon>Streptophyta</taxon>
        <taxon>Embryophyta</taxon>
        <taxon>Tracheophyta</taxon>
        <taxon>Spermatophyta</taxon>
        <taxon>Magnoliopsida</taxon>
        <taxon>eudicotyledons</taxon>
        <taxon>Gunneridae</taxon>
        <taxon>Pentapetalae</taxon>
        <taxon>asterids</taxon>
        <taxon>Ericales</taxon>
        <taxon>Theaceae</taxon>
        <taxon>Camellia</taxon>
    </lineage>
</organism>
<accession>A0ACC0HIX3</accession>
<gene>
    <name evidence="1" type="ORF">LOK49_LG05G01755</name>
</gene>
<reference evidence="1 2" key="1">
    <citation type="journal article" date="2022" name="Plant J.">
        <title>Chromosome-level genome of Camellia lanceoleosa provides a valuable resource for understanding genome evolution and self-incompatibility.</title>
        <authorList>
            <person name="Gong W."/>
            <person name="Xiao S."/>
            <person name="Wang L."/>
            <person name="Liao Z."/>
            <person name="Chang Y."/>
            <person name="Mo W."/>
            <person name="Hu G."/>
            <person name="Li W."/>
            <person name="Zhao G."/>
            <person name="Zhu H."/>
            <person name="Hu X."/>
            <person name="Ji K."/>
            <person name="Xiang X."/>
            <person name="Song Q."/>
            <person name="Yuan D."/>
            <person name="Jin S."/>
            <person name="Zhang L."/>
        </authorList>
    </citation>
    <scope>NUCLEOTIDE SEQUENCE [LARGE SCALE GENOMIC DNA]</scope>
    <source>
        <strain evidence="1">SQ_2022a</strain>
    </source>
</reference>
<protein>
    <submittedName>
        <fullName evidence="1">Pantoate--beta-alanine ligase</fullName>
    </submittedName>
</protein>
<sequence>MEGSSEEKKRSGKKQKEASPLLHLYDYEYDYHAIHKVPSGGGPNVKAKHAEICFLKVVHYSFLSNLIKRRFGQSSFMIKEAHKHTSLTVISIYLINNNSNPPHFTTYPSFDFQGDAKKLKTVPGGVDVVFHPHNLYEHGRSRSRDDGGVEREEKAEEDEERREKEGGWLFLRGVATVIVAKLFNIVELSLMLPIWQERLPAVADYFPNDLHKIGDLRMVNSEFTIFILTDDNIV</sequence>
<keyword evidence="2" id="KW-1185">Reference proteome</keyword>
<evidence type="ECO:0000313" key="2">
    <source>
        <dbReference type="Proteomes" id="UP001060215"/>
    </source>
</evidence>
<proteinExistence type="predicted"/>